<comment type="caution">
    <text evidence="3">The sequence shown here is derived from an EMBL/GenBank/DDBJ whole genome shotgun (WGS) entry which is preliminary data.</text>
</comment>
<feature type="domain" description="Transglutaminase-like" evidence="2">
    <location>
        <begin position="169"/>
        <end position="265"/>
    </location>
</feature>
<keyword evidence="1" id="KW-0472">Membrane</keyword>
<dbReference type="Pfam" id="PF01841">
    <property type="entry name" value="Transglut_core"/>
    <property type="match status" value="1"/>
</dbReference>
<protein>
    <recommendedName>
        <fullName evidence="2">Transglutaminase-like domain-containing protein</fullName>
    </recommendedName>
</protein>
<evidence type="ECO:0000313" key="4">
    <source>
        <dbReference type="Proteomes" id="UP000266376"/>
    </source>
</evidence>
<dbReference type="Gene3D" id="3.10.620.30">
    <property type="match status" value="1"/>
</dbReference>
<name>A0A395XKC4_9FIRM</name>
<dbReference type="SUPFAM" id="SSF54001">
    <property type="entry name" value="Cysteine proteinases"/>
    <property type="match status" value="1"/>
</dbReference>
<evidence type="ECO:0000259" key="2">
    <source>
        <dbReference type="Pfam" id="PF01841"/>
    </source>
</evidence>
<sequence>MEKKKKRRRHRGLGFLILVMGVLIACGVYQYREYGNIKDVMLKLIGQDPVIYQHVSEEIGEMDGKFYYQQLSEEEQTVYQELLQGLLDHVEQIYVHSQKPERVNELLVYVLNDYPEIFWSDGTASSTAYSGFQNYTSVMPGYLYTKEECEKKKTQIDMEVSECLSGISENASDYEKILYDYEYIVNQVDYDDAAEDNQNICSVFIGKKSVCAGYSKAMQYLMEKQGLFCTYVTGEVTESFSDSDGHKISHAWNLVKCDGDYYYVDVTWGDPIFQESEEEAENVMDDEIRDNISYDYMLCDDDELFRTHTPDLEVELPDCTKMDLNYYVVNGMYYTEYDGQTALKAMNQVISARETKVVLKYSDESVYKTAKEDILNNEVKRAAQNLAQWYHLTEVSYSYIDDKKMNKITIFWKYS</sequence>
<dbReference type="InterPro" id="IPR002931">
    <property type="entry name" value="Transglutaminase-like"/>
</dbReference>
<proteinExistence type="predicted"/>
<dbReference type="Proteomes" id="UP000266376">
    <property type="component" value="Unassembled WGS sequence"/>
</dbReference>
<keyword evidence="1" id="KW-0812">Transmembrane</keyword>
<dbReference type="PANTHER" id="PTHR46333">
    <property type="entry name" value="CYTOKINESIS PROTEIN 3"/>
    <property type="match status" value="1"/>
</dbReference>
<accession>A0A395XKC4</accession>
<feature type="transmembrane region" description="Helical" evidence="1">
    <location>
        <begin position="12"/>
        <end position="31"/>
    </location>
</feature>
<dbReference type="InterPro" id="IPR038765">
    <property type="entry name" value="Papain-like_cys_pep_sf"/>
</dbReference>
<evidence type="ECO:0000256" key="1">
    <source>
        <dbReference type="SAM" id="Phobius"/>
    </source>
</evidence>
<reference evidence="3 4" key="1">
    <citation type="submission" date="2018-08" db="EMBL/GenBank/DDBJ databases">
        <title>A genome reference for cultivated species of the human gut microbiota.</title>
        <authorList>
            <person name="Zou Y."/>
            <person name="Xue W."/>
            <person name="Luo G."/>
        </authorList>
    </citation>
    <scope>NUCLEOTIDE SEQUENCE [LARGE SCALE GENOMIC DNA]</scope>
    <source>
        <strain evidence="3 4">AF12-11</strain>
    </source>
</reference>
<gene>
    <name evidence="3" type="ORF">DWV67_13850</name>
</gene>
<dbReference type="EMBL" id="QSAJ01000045">
    <property type="protein sequence ID" value="RGW49754.1"/>
    <property type="molecule type" value="Genomic_DNA"/>
</dbReference>
<dbReference type="GO" id="GO:0005737">
    <property type="term" value="C:cytoplasm"/>
    <property type="evidence" value="ECO:0007669"/>
    <property type="project" value="TreeGrafter"/>
</dbReference>
<organism evidence="3 4">
    <name type="scientific">Dorea formicigenerans</name>
    <dbReference type="NCBI Taxonomy" id="39486"/>
    <lineage>
        <taxon>Bacteria</taxon>
        <taxon>Bacillati</taxon>
        <taxon>Bacillota</taxon>
        <taxon>Clostridia</taxon>
        <taxon>Lachnospirales</taxon>
        <taxon>Lachnospiraceae</taxon>
        <taxon>Dorea</taxon>
    </lineage>
</organism>
<dbReference type="PROSITE" id="PS51257">
    <property type="entry name" value="PROKAR_LIPOPROTEIN"/>
    <property type="match status" value="1"/>
</dbReference>
<evidence type="ECO:0000313" key="3">
    <source>
        <dbReference type="EMBL" id="RGW49754.1"/>
    </source>
</evidence>
<dbReference type="InterPro" id="IPR052557">
    <property type="entry name" value="CAP/Cytokinesis_protein"/>
</dbReference>
<dbReference type="AlphaFoldDB" id="A0A395XKC4"/>
<keyword evidence="1" id="KW-1133">Transmembrane helix</keyword>
<dbReference type="PANTHER" id="PTHR46333:SF2">
    <property type="entry name" value="CYTOKINESIS PROTEIN 3"/>
    <property type="match status" value="1"/>
</dbReference>